<keyword evidence="1" id="KW-0853">WD repeat</keyword>
<dbReference type="EMBL" id="JAEFCI010009719">
    <property type="protein sequence ID" value="KAG5457655.1"/>
    <property type="molecule type" value="Genomic_DNA"/>
</dbReference>
<reference evidence="3 4" key="1">
    <citation type="journal article" name="Sci. Rep.">
        <title>Genome-scale phylogenetic analyses confirm Olpidium as the closest living zoosporic fungus to the non-flagellated, terrestrial fungi.</title>
        <authorList>
            <person name="Chang Y."/>
            <person name="Rochon D."/>
            <person name="Sekimoto S."/>
            <person name="Wang Y."/>
            <person name="Chovatia M."/>
            <person name="Sandor L."/>
            <person name="Salamov A."/>
            <person name="Grigoriev I.V."/>
            <person name="Stajich J.E."/>
            <person name="Spatafora J.W."/>
        </authorList>
    </citation>
    <scope>NUCLEOTIDE SEQUENCE [LARGE SCALE GENOMIC DNA]</scope>
    <source>
        <strain evidence="3">S191</strain>
    </source>
</reference>
<keyword evidence="4" id="KW-1185">Reference proteome</keyword>
<protein>
    <submittedName>
        <fullName evidence="3">Uncharacterized protein</fullName>
    </submittedName>
</protein>
<dbReference type="AlphaFoldDB" id="A0A8H8DGJ5"/>
<dbReference type="InterPro" id="IPR015943">
    <property type="entry name" value="WD40/YVTN_repeat-like_dom_sf"/>
</dbReference>
<evidence type="ECO:0000256" key="1">
    <source>
        <dbReference type="ARBA" id="ARBA00022574"/>
    </source>
</evidence>
<evidence type="ECO:0000313" key="4">
    <source>
        <dbReference type="Proteomes" id="UP000673691"/>
    </source>
</evidence>
<proteinExistence type="predicted"/>
<evidence type="ECO:0000256" key="2">
    <source>
        <dbReference type="ARBA" id="ARBA00022737"/>
    </source>
</evidence>
<accession>A0A8H8DGJ5</accession>
<name>A0A8H8DGJ5_9FUNG</name>
<gene>
    <name evidence="3" type="ORF">BJ554DRAFT_2274</name>
</gene>
<keyword evidence="2" id="KW-0677">Repeat</keyword>
<dbReference type="OrthoDB" id="427795at2759"/>
<organism evidence="3 4">
    <name type="scientific">Olpidium bornovanus</name>
    <dbReference type="NCBI Taxonomy" id="278681"/>
    <lineage>
        <taxon>Eukaryota</taxon>
        <taxon>Fungi</taxon>
        <taxon>Fungi incertae sedis</taxon>
        <taxon>Olpidiomycota</taxon>
        <taxon>Olpidiomycotina</taxon>
        <taxon>Olpidiomycetes</taxon>
        <taxon>Olpidiales</taxon>
        <taxon>Olpidiaceae</taxon>
        <taxon>Olpidium</taxon>
    </lineage>
</organism>
<sequence length="57" mass="6203">MPQNPDLIATKTVAGEVHVFDRTKHVSQPAEGALSKPQIRLRGHDQEGYGIAFCPSC</sequence>
<dbReference type="PANTHER" id="PTHR22850">
    <property type="entry name" value="WD40 REPEAT FAMILY"/>
    <property type="match status" value="1"/>
</dbReference>
<dbReference type="InterPro" id="IPR050459">
    <property type="entry name" value="WD_repeat_RBAP46/RBAP48/MSI1"/>
</dbReference>
<comment type="caution">
    <text evidence="3">The sequence shown here is derived from an EMBL/GenBank/DDBJ whole genome shotgun (WGS) entry which is preliminary data.</text>
</comment>
<dbReference type="Gene3D" id="2.130.10.10">
    <property type="entry name" value="YVTN repeat-like/Quinoprotein amine dehydrogenase"/>
    <property type="match status" value="1"/>
</dbReference>
<evidence type="ECO:0000313" key="3">
    <source>
        <dbReference type="EMBL" id="KAG5457655.1"/>
    </source>
</evidence>
<dbReference type="Proteomes" id="UP000673691">
    <property type="component" value="Unassembled WGS sequence"/>
</dbReference>